<comment type="cofactor">
    <cofactor evidence="1">
        <name>NAD(+)</name>
        <dbReference type="ChEBI" id="CHEBI:57540"/>
    </cofactor>
</comment>
<dbReference type="EMBL" id="LHXR01000044">
    <property type="protein sequence ID" value="KXA97107.1"/>
    <property type="molecule type" value="Genomic_DNA"/>
</dbReference>
<evidence type="ECO:0000256" key="13">
    <source>
        <dbReference type="ARBA" id="ARBA00023180"/>
    </source>
</evidence>
<keyword evidence="9" id="KW-1133">Transmembrane helix</keyword>
<evidence type="ECO:0000259" key="16">
    <source>
        <dbReference type="Pfam" id="PF16363"/>
    </source>
</evidence>
<dbReference type="FunFam" id="3.40.50.720:FF:000065">
    <property type="entry name" value="UDP-glucuronic acid decarboxylase 1"/>
    <property type="match status" value="1"/>
</dbReference>
<keyword evidence="14" id="KW-0456">Lyase</keyword>
<dbReference type="EC" id="4.1.1.35" evidence="5"/>
<keyword evidence="7" id="KW-0210">Decarboxylase</keyword>
<comment type="pathway">
    <text evidence="3">Nucleotide-sugar biosynthesis; UDP-alpha-D-xylose biosynthesis; UDP-alpha-D-xylose from UDP-alpha-D-glucuronate: step 1/1.</text>
</comment>
<comment type="similarity">
    <text evidence="4">Belongs to the NAD(P)-dependent epimerase/dehydratase family. UDP-glucuronic acid decarboxylase subfamily.</text>
</comment>
<dbReference type="AlphaFoldDB" id="A0A133USI4"/>
<dbReference type="Proteomes" id="UP000070463">
    <property type="component" value="Unassembled WGS sequence"/>
</dbReference>
<dbReference type="GO" id="GO:0033320">
    <property type="term" value="P:UDP-D-xylose biosynthetic process"/>
    <property type="evidence" value="ECO:0007669"/>
    <property type="project" value="UniProtKB-UniPathway"/>
</dbReference>
<dbReference type="GO" id="GO:0042732">
    <property type="term" value="P:D-xylose metabolic process"/>
    <property type="evidence" value="ECO:0007669"/>
    <property type="project" value="InterPro"/>
</dbReference>
<dbReference type="PANTHER" id="PTHR43078">
    <property type="entry name" value="UDP-GLUCURONIC ACID DECARBOXYLASE-RELATED"/>
    <property type="match status" value="1"/>
</dbReference>
<dbReference type="Pfam" id="PF16363">
    <property type="entry name" value="GDP_Man_Dehyd"/>
    <property type="match status" value="1"/>
</dbReference>
<keyword evidence="12" id="KW-0472">Membrane</keyword>
<dbReference type="GO" id="GO:0048040">
    <property type="term" value="F:UDP-glucuronate decarboxylase activity"/>
    <property type="evidence" value="ECO:0007669"/>
    <property type="project" value="UniProtKB-EC"/>
</dbReference>
<evidence type="ECO:0000256" key="7">
    <source>
        <dbReference type="ARBA" id="ARBA00022793"/>
    </source>
</evidence>
<protein>
    <recommendedName>
        <fullName evidence="5">UDP-glucuronate decarboxylase</fullName>
        <ecNumber evidence="5">4.1.1.35</ecNumber>
    </recommendedName>
</protein>
<evidence type="ECO:0000256" key="10">
    <source>
        <dbReference type="ARBA" id="ARBA00023027"/>
    </source>
</evidence>
<feature type="region of interest" description="Disordered" evidence="15">
    <location>
        <begin position="273"/>
        <end position="296"/>
    </location>
</feature>
<evidence type="ECO:0000256" key="2">
    <source>
        <dbReference type="ARBA" id="ARBA00004447"/>
    </source>
</evidence>
<keyword evidence="18" id="KW-1185">Reference proteome</keyword>
<dbReference type="PANTHER" id="PTHR43078:SF6">
    <property type="entry name" value="UDP-GLUCURONIC ACID DECARBOXYLASE 1"/>
    <property type="match status" value="1"/>
</dbReference>
<comment type="subcellular location">
    <subcellularLocation>
        <location evidence="2">Golgi apparatus</location>
        <location evidence="2">Golgi stack membrane</location>
        <topology evidence="2">Single-pass type II membrane protein</topology>
    </subcellularLocation>
</comment>
<dbReference type="CDD" id="cd05230">
    <property type="entry name" value="UGD_SDR_e"/>
    <property type="match status" value="1"/>
</dbReference>
<accession>A0A133USI4</accession>
<evidence type="ECO:0000256" key="1">
    <source>
        <dbReference type="ARBA" id="ARBA00001911"/>
    </source>
</evidence>
<evidence type="ECO:0000256" key="4">
    <source>
        <dbReference type="ARBA" id="ARBA00007505"/>
    </source>
</evidence>
<keyword evidence="13" id="KW-0325">Glycoprotein</keyword>
<dbReference type="GO" id="GO:0070403">
    <property type="term" value="F:NAD+ binding"/>
    <property type="evidence" value="ECO:0007669"/>
    <property type="project" value="InterPro"/>
</dbReference>
<evidence type="ECO:0000256" key="15">
    <source>
        <dbReference type="SAM" id="MobiDB-lite"/>
    </source>
</evidence>
<feature type="compositionally biased region" description="Basic and acidic residues" evidence="15">
    <location>
        <begin position="273"/>
        <end position="295"/>
    </location>
</feature>
<evidence type="ECO:0000256" key="5">
    <source>
        <dbReference type="ARBA" id="ARBA00012290"/>
    </source>
</evidence>
<evidence type="ECO:0000256" key="11">
    <source>
        <dbReference type="ARBA" id="ARBA00023034"/>
    </source>
</evidence>
<organism evidence="17 18">
    <name type="scientific">candidate division MSBL1 archaeon SCGC-AAA259I09</name>
    <dbReference type="NCBI Taxonomy" id="1698267"/>
    <lineage>
        <taxon>Archaea</taxon>
        <taxon>Methanobacteriati</taxon>
        <taxon>Methanobacteriota</taxon>
        <taxon>candidate division MSBL1</taxon>
    </lineage>
</organism>
<evidence type="ECO:0000313" key="17">
    <source>
        <dbReference type="EMBL" id="KXA97107.1"/>
    </source>
</evidence>
<keyword evidence="10" id="KW-0520">NAD</keyword>
<keyword evidence="8" id="KW-0735">Signal-anchor</keyword>
<sequence length="324" mass="36733">MRVSQTNCGINLTETILVSGGAGFIGSHLCDALVDDYKVLIVDNLSTGRRKNVNHLLEKENFELIKHDVIEPLNIPNDIDYLFHLASRASPVDYQEHPVHTLRTNSEGTFNMLKLAYENDAIFLYASTSEVYGDPEEHPQPETYNGNVNPNGPRACYDEGKRFGEASIAAFSKNKPLDWKIVRIFNTYGPRMRPDDGRVISTFIDQALNDEPLTVHGTGKQTRSFCYVEDMVEGLKKMMFRDEAEQQIINLGNPEEISIAELANMIRKFSDGDSEIIHEDRPEDDPERRKPDISKAKRVLNWKPETGLEEGIKRTINEFSTKSV</sequence>
<evidence type="ECO:0000256" key="9">
    <source>
        <dbReference type="ARBA" id="ARBA00022989"/>
    </source>
</evidence>
<evidence type="ECO:0000313" key="18">
    <source>
        <dbReference type="Proteomes" id="UP000070463"/>
    </source>
</evidence>
<dbReference type="InterPro" id="IPR044516">
    <property type="entry name" value="UXS-like"/>
</dbReference>
<reference evidence="17 18" key="1">
    <citation type="journal article" date="2016" name="Sci. Rep.">
        <title>Metabolic traits of an uncultured archaeal lineage -MSBL1- from brine pools of the Red Sea.</title>
        <authorList>
            <person name="Mwirichia R."/>
            <person name="Alam I."/>
            <person name="Rashid M."/>
            <person name="Vinu M."/>
            <person name="Ba-Alawi W."/>
            <person name="Anthony Kamau A."/>
            <person name="Kamanda Ngugi D."/>
            <person name="Goker M."/>
            <person name="Klenk H.P."/>
            <person name="Bajic V."/>
            <person name="Stingl U."/>
        </authorList>
    </citation>
    <scope>NUCLEOTIDE SEQUENCE [LARGE SCALE GENOMIC DNA]</scope>
    <source>
        <strain evidence="17">SCGC-AAA259I09</strain>
    </source>
</reference>
<keyword evidence="11" id="KW-0333">Golgi apparatus</keyword>
<dbReference type="SUPFAM" id="SSF51735">
    <property type="entry name" value="NAD(P)-binding Rossmann-fold domains"/>
    <property type="match status" value="1"/>
</dbReference>
<dbReference type="GO" id="GO:0005737">
    <property type="term" value="C:cytoplasm"/>
    <property type="evidence" value="ECO:0007669"/>
    <property type="project" value="TreeGrafter"/>
</dbReference>
<keyword evidence="6" id="KW-0812">Transmembrane</keyword>
<feature type="domain" description="NAD(P)-binding" evidence="16">
    <location>
        <begin position="17"/>
        <end position="315"/>
    </location>
</feature>
<name>A0A133USI4_9EURY</name>
<evidence type="ECO:0000256" key="8">
    <source>
        <dbReference type="ARBA" id="ARBA00022968"/>
    </source>
</evidence>
<dbReference type="PATRIC" id="fig|1698267.3.peg.1336"/>
<dbReference type="Gene3D" id="3.40.50.720">
    <property type="entry name" value="NAD(P)-binding Rossmann-like Domain"/>
    <property type="match status" value="1"/>
</dbReference>
<dbReference type="InterPro" id="IPR036291">
    <property type="entry name" value="NAD(P)-bd_dom_sf"/>
</dbReference>
<evidence type="ECO:0000256" key="6">
    <source>
        <dbReference type="ARBA" id="ARBA00022692"/>
    </source>
</evidence>
<dbReference type="InterPro" id="IPR016040">
    <property type="entry name" value="NAD(P)-bd_dom"/>
</dbReference>
<gene>
    <name evidence="17" type="ORF">AKJ37_03735</name>
</gene>
<evidence type="ECO:0000256" key="14">
    <source>
        <dbReference type="ARBA" id="ARBA00023239"/>
    </source>
</evidence>
<evidence type="ECO:0000256" key="3">
    <source>
        <dbReference type="ARBA" id="ARBA00005100"/>
    </source>
</evidence>
<dbReference type="UniPathway" id="UPA00796">
    <property type="reaction ID" value="UER00771"/>
</dbReference>
<evidence type="ECO:0000256" key="12">
    <source>
        <dbReference type="ARBA" id="ARBA00023136"/>
    </source>
</evidence>
<proteinExistence type="inferred from homology"/>
<comment type="caution">
    <text evidence="17">The sequence shown here is derived from an EMBL/GenBank/DDBJ whole genome shotgun (WGS) entry which is preliminary data.</text>
</comment>